<evidence type="ECO:0000313" key="2">
    <source>
        <dbReference type="Proteomes" id="UP000251313"/>
    </source>
</evidence>
<protein>
    <submittedName>
        <fullName evidence="1">Uncharacterized protein</fullName>
    </submittedName>
</protein>
<dbReference type="Proteomes" id="UP000251313">
    <property type="component" value="Unassembled WGS sequence"/>
</dbReference>
<name>A0AB38FW63_9ENTR</name>
<evidence type="ECO:0000313" key="1">
    <source>
        <dbReference type="EMBL" id="SQA63231.1"/>
    </source>
</evidence>
<dbReference type="AlphaFoldDB" id="A0AB38FW63"/>
<dbReference type="RefSeq" id="WP_006817005.1">
    <property type="nucleotide sequence ID" value="NZ_CABKQJ010000004.1"/>
</dbReference>
<gene>
    <name evidence="1" type="ORF">NCTC11967_02266</name>
</gene>
<sequence>MKSIAEHYERGTLNHVIKDIILINNQYFGLFMGTDGHDLDRDSLSFVVKMINNQQITIPAYDHNINFTYCFPDGQKSFLNPLLHCLMIKEKTTQRS</sequence>
<proteinExistence type="predicted"/>
<comment type="caution">
    <text evidence="1">The sequence shown here is derived from an EMBL/GenBank/DDBJ whole genome shotgun (WGS) entry which is preliminary data.</text>
</comment>
<reference evidence="1 2" key="1">
    <citation type="submission" date="2018-06" db="EMBL/GenBank/DDBJ databases">
        <authorList>
            <consortium name="Pathogen Informatics"/>
            <person name="Doyle S."/>
        </authorList>
    </citation>
    <scope>NUCLEOTIDE SEQUENCE [LARGE SCALE GENOMIC DNA]</scope>
    <source>
        <strain evidence="1 2">NCTC11967</strain>
    </source>
</reference>
<accession>A0AB38FW63</accession>
<dbReference type="GeneID" id="66906577"/>
<dbReference type="EMBL" id="UAVL01000011">
    <property type="protein sequence ID" value="SQA63231.1"/>
    <property type="molecule type" value="Genomic_DNA"/>
</dbReference>
<organism evidence="1 2">
    <name type="scientific">Yokenella regensburgei</name>
    <dbReference type="NCBI Taxonomy" id="158877"/>
    <lineage>
        <taxon>Bacteria</taxon>
        <taxon>Pseudomonadati</taxon>
        <taxon>Pseudomonadota</taxon>
        <taxon>Gammaproteobacteria</taxon>
        <taxon>Enterobacterales</taxon>
        <taxon>Enterobacteriaceae</taxon>
        <taxon>Yokenella</taxon>
    </lineage>
</organism>